<evidence type="ECO:0000256" key="8">
    <source>
        <dbReference type="ARBA" id="ARBA00023284"/>
    </source>
</evidence>
<dbReference type="Proteomes" id="UP000054266">
    <property type="component" value="Unassembled WGS sequence"/>
</dbReference>
<evidence type="ECO:0000256" key="9">
    <source>
        <dbReference type="RuleBase" id="RU004208"/>
    </source>
</evidence>
<evidence type="ECO:0000256" key="5">
    <source>
        <dbReference type="ARBA" id="ARBA00022737"/>
    </source>
</evidence>
<sequence>MVQLRSFLPFATLALPLLASASDVINLIPSNFDKIVFESGKPALVEFFAPWCGHCKNLAPVYEELATAFAASGNKVTIANVDADKHKDLGKRFGVQGFPTLKWFDGKPGSEPEDYNGGRDLESLTAFVSEKSGVKAKGPKKAPSHVEMLTDSSFKTEIGGDKDVLVAFTAPWCGHCKSLAPTWEKVAADFASEPNVLIAKVDAEAENAKATAQDQGITGYPTIKFFPKGSKEAEPYSGARSEEALVEFINSKAGTYRAPGGTLNSQAGTIEVIDSLLSKYITANGLKDAENLVAEIKTVAKDIKNSSVDYYLRALSKLTGNPEYAMKEQTRLAGLLKKGGLAPEKIDDLQKRSNILAKFLVKEPEEKSEL</sequence>
<proteinExistence type="inferred from homology"/>
<dbReference type="NCBIfam" id="TIGR01126">
    <property type="entry name" value="pdi_dom"/>
    <property type="match status" value="2"/>
</dbReference>
<reference evidence="12 13" key="1">
    <citation type="submission" date="2015-01" db="EMBL/GenBank/DDBJ databases">
        <title>The Genome Sequence of Capronia semiimmersa CBS27337.</title>
        <authorList>
            <consortium name="The Broad Institute Genomics Platform"/>
            <person name="Cuomo C."/>
            <person name="de Hoog S."/>
            <person name="Gorbushina A."/>
            <person name="Stielow B."/>
            <person name="Teixiera M."/>
            <person name="Abouelleil A."/>
            <person name="Chapman S.B."/>
            <person name="Priest M."/>
            <person name="Young S.K."/>
            <person name="Wortman J."/>
            <person name="Nusbaum C."/>
            <person name="Birren B."/>
        </authorList>
    </citation>
    <scope>NUCLEOTIDE SEQUENCE [LARGE SCALE GENOMIC DNA]</scope>
    <source>
        <strain evidence="12 13">CBS 27337</strain>
    </source>
</reference>
<comment type="catalytic activity">
    <reaction evidence="1">
        <text>Catalyzes the rearrangement of -S-S- bonds in proteins.</text>
        <dbReference type="EC" id="5.3.4.1"/>
    </reaction>
</comment>
<dbReference type="CDD" id="cd02998">
    <property type="entry name" value="PDI_a_ERp38"/>
    <property type="match status" value="2"/>
</dbReference>
<evidence type="ECO:0000313" key="12">
    <source>
        <dbReference type="EMBL" id="KIW64262.1"/>
    </source>
</evidence>
<comment type="similarity">
    <text evidence="2 9">Belongs to the protein disulfide isomerase family.</text>
</comment>
<keyword evidence="8" id="KW-0676">Redox-active center</keyword>
<dbReference type="GO" id="GO:0003756">
    <property type="term" value="F:protein disulfide isomerase activity"/>
    <property type="evidence" value="ECO:0007669"/>
    <property type="project" value="UniProtKB-EC"/>
</dbReference>
<dbReference type="Pfam" id="PF07749">
    <property type="entry name" value="ERp29"/>
    <property type="match status" value="1"/>
</dbReference>
<dbReference type="InterPro" id="IPR011679">
    <property type="entry name" value="ERp29_C"/>
</dbReference>
<organism evidence="12 13">
    <name type="scientific">Phialophora macrospora</name>
    <dbReference type="NCBI Taxonomy" id="1851006"/>
    <lineage>
        <taxon>Eukaryota</taxon>
        <taxon>Fungi</taxon>
        <taxon>Dikarya</taxon>
        <taxon>Ascomycota</taxon>
        <taxon>Pezizomycotina</taxon>
        <taxon>Eurotiomycetes</taxon>
        <taxon>Chaetothyriomycetidae</taxon>
        <taxon>Chaetothyriales</taxon>
        <taxon>Herpotrichiellaceae</taxon>
        <taxon>Phialophora</taxon>
    </lineage>
</organism>
<evidence type="ECO:0000256" key="10">
    <source>
        <dbReference type="SAM" id="SignalP"/>
    </source>
</evidence>
<protein>
    <recommendedName>
        <fullName evidence="3">protein disulfide-isomerase</fullName>
        <ecNumber evidence="3">5.3.4.1</ecNumber>
    </recommendedName>
</protein>
<evidence type="ECO:0000256" key="1">
    <source>
        <dbReference type="ARBA" id="ARBA00001182"/>
    </source>
</evidence>
<evidence type="ECO:0000256" key="7">
    <source>
        <dbReference type="ARBA" id="ARBA00023235"/>
    </source>
</evidence>
<dbReference type="PANTHER" id="PTHR45672">
    <property type="entry name" value="PROTEIN DISULFIDE-ISOMERASE C17H9.14C-RELATED"/>
    <property type="match status" value="1"/>
</dbReference>
<dbReference type="SUPFAM" id="SSF47933">
    <property type="entry name" value="ERP29 C domain-like"/>
    <property type="match status" value="1"/>
</dbReference>
<dbReference type="GO" id="GO:0006457">
    <property type="term" value="P:protein folding"/>
    <property type="evidence" value="ECO:0007669"/>
    <property type="project" value="TreeGrafter"/>
</dbReference>
<dbReference type="PANTHER" id="PTHR45672:SF11">
    <property type="entry name" value="PROTEIN DISULFIDE-ISOMERASE C17H9.14C"/>
    <property type="match status" value="1"/>
</dbReference>
<feature type="domain" description="Thioredoxin" evidence="11">
    <location>
        <begin position="2"/>
        <end position="133"/>
    </location>
</feature>
<dbReference type="PROSITE" id="PS00194">
    <property type="entry name" value="THIOREDOXIN_1"/>
    <property type="match status" value="2"/>
</dbReference>
<dbReference type="HOGENOM" id="CLU_038617_1_1_1"/>
<feature type="chain" id="PRO_5002251597" description="protein disulfide-isomerase" evidence="10">
    <location>
        <begin position="22"/>
        <end position="370"/>
    </location>
</feature>
<dbReference type="Gene3D" id="3.40.30.10">
    <property type="entry name" value="Glutaredoxin"/>
    <property type="match status" value="2"/>
</dbReference>
<dbReference type="InterPro" id="IPR036249">
    <property type="entry name" value="Thioredoxin-like_sf"/>
</dbReference>
<feature type="signal peptide" evidence="10">
    <location>
        <begin position="1"/>
        <end position="21"/>
    </location>
</feature>
<feature type="domain" description="Thioredoxin" evidence="11">
    <location>
        <begin position="136"/>
        <end position="254"/>
    </location>
</feature>
<keyword evidence="4 10" id="KW-0732">Signal</keyword>
<keyword evidence="7 12" id="KW-0413">Isomerase</keyword>
<keyword evidence="6" id="KW-1015">Disulfide bond</keyword>
<evidence type="ECO:0000256" key="2">
    <source>
        <dbReference type="ARBA" id="ARBA00006347"/>
    </source>
</evidence>
<dbReference type="PROSITE" id="PS51352">
    <property type="entry name" value="THIOREDOXIN_2"/>
    <property type="match status" value="2"/>
</dbReference>
<evidence type="ECO:0000259" key="11">
    <source>
        <dbReference type="PROSITE" id="PS51352"/>
    </source>
</evidence>
<keyword evidence="5" id="KW-0677">Repeat</keyword>
<dbReference type="FunFam" id="3.40.30.10:FF:000032">
    <property type="entry name" value="Protein disulfide-isomerase A6 homolog"/>
    <property type="match status" value="1"/>
</dbReference>
<dbReference type="EMBL" id="KN846961">
    <property type="protein sequence ID" value="KIW64262.1"/>
    <property type="molecule type" value="Genomic_DNA"/>
</dbReference>
<dbReference type="AlphaFoldDB" id="A0A0D2DPU6"/>
<dbReference type="SUPFAM" id="SSF52833">
    <property type="entry name" value="Thioredoxin-like"/>
    <property type="match status" value="2"/>
</dbReference>
<dbReference type="EC" id="5.3.4.1" evidence="3"/>
<dbReference type="Pfam" id="PF00085">
    <property type="entry name" value="Thioredoxin"/>
    <property type="match status" value="2"/>
</dbReference>
<evidence type="ECO:0000313" key="13">
    <source>
        <dbReference type="Proteomes" id="UP000054266"/>
    </source>
</evidence>
<dbReference type="GO" id="GO:0005783">
    <property type="term" value="C:endoplasmic reticulum"/>
    <property type="evidence" value="ECO:0007669"/>
    <property type="project" value="InterPro"/>
</dbReference>
<dbReference type="InterPro" id="IPR051063">
    <property type="entry name" value="PDI"/>
</dbReference>
<dbReference type="STRING" id="5601.A0A0D2DPU6"/>
<evidence type="ECO:0000256" key="6">
    <source>
        <dbReference type="ARBA" id="ARBA00023157"/>
    </source>
</evidence>
<keyword evidence="13" id="KW-1185">Reference proteome</keyword>
<name>A0A0D2DPU6_9EURO</name>
<accession>A0A0D2DPU6</accession>
<evidence type="ECO:0000256" key="3">
    <source>
        <dbReference type="ARBA" id="ARBA00012723"/>
    </source>
</evidence>
<dbReference type="Gene3D" id="1.20.1150.12">
    <property type="entry name" value="Endoplasmic reticulum resident protein 29, C-terminal domain"/>
    <property type="match status" value="1"/>
</dbReference>
<dbReference type="InterPro" id="IPR013766">
    <property type="entry name" value="Thioredoxin_domain"/>
</dbReference>
<dbReference type="InterPro" id="IPR005788">
    <property type="entry name" value="PDI_thioredoxin-like_dom"/>
</dbReference>
<dbReference type="CDD" id="cd00238">
    <property type="entry name" value="ERp29c"/>
    <property type="match status" value="1"/>
</dbReference>
<gene>
    <name evidence="12" type="ORF">PV04_09209</name>
</gene>
<dbReference type="InterPro" id="IPR017937">
    <property type="entry name" value="Thioredoxin_CS"/>
</dbReference>
<evidence type="ECO:0000256" key="4">
    <source>
        <dbReference type="ARBA" id="ARBA00022729"/>
    </source>
</evidence>
<dbReference type="PRINTS" id="PR00421">
    <property type="entry name" value="THIOREDOXIN"/>
</dbReference>
<dbReference type="InterPro" id="IPR036356">
    <property type="entry name" value="ERp29_C_sf"/>
</dbReference>